<feature type="coiled-coil region" evidence="1">
    <location>
        <begin position="27"/>
        <end position="61"/>
    </location>
</feature>
<dbReference type="AlphaFoldDB" id="A0A6G1WJ59"/>
<feature type="compositionally biased region" description="Basic and acidic residues" evidence="2">
    <location>
        <begin position="61"/>
        <end position="72"/>
    </location>
</feature>
<dbReference type="EMBL" id="WISB01000076">
    <property type="protein sequence ID" value="MQW69790.1"/>
    <property type="molecule type" value="Genomic_DNA"/>
</dbReference>
<reference evidence="3" key="1">
    <citation type="journal article" date="2013" name="Genome Biol.">
        <title>Comparative genomics of the core and accessory genomes of 48 Sinorhizobium strains comprising five genospecies.</title>
        <authorList>
            <person name="Sugawara M."/>
            <person name="Epstein B."/>
            <person name="Badgley B.D."/>
            <person name="Unno T."/>
            <person name="Xu L."/>
            <person name="Reese J."/>
            <person name="Gyaneshwar P."/>
            <person name="Denny R."/>
            <person name="Mudge J."/>
            <person name="Bharti A.K."/>
            <person name="Farmer A.D."/>
            <person name="May G.D."/>
            <person name="Woodward J.E."/>
            <person name="Medigue C."/>
            <person name="Vallenet D."/>
            <person name="Lajus A."/>
            <person name="Rouy Z."/>
            <person name="Martinez-Vaz B."/>
            <person name="Tiffin P."/>
            <person name="Young N.D."/>
            <person name="Sadowsky M.J."/>
        </authorList>
    </citation>
    <scope>NUCLEOTIDE SEQUENCE</scope>
    <source>
        <strain evidence="3">M1</strain>
    </source>
</reference>
<accession>A0A6G1WJ59</accession>
<gene>
    <name evidence="3" type="ORF">GHJ91_11615</name>
</gene>
<comment type="caution">
    <text evidence="3">The sequence shown here is derived from an EMBL/GenBank/DDBJ whole genome shotgun (WGS) entry which is preliminary data.</text>
</comment>
<evidence type="ECO:0000256" key="2">
    <source>
        <dbReference type="SAM" id="MobiDB-lite"/>
    </source>
</evidence>
<dbReference type="RefSeq" id="WP_153412887.1">
    <property type="nucleotide sequence ID" value="NZ_WISB01000076.1"/>
</dbReference>
<proteinExistence type="predicted"/>
<evidence type="ECO:0000256" key="1">
    <source>
        <dbReference type="SAM" id="Coils"/>
    </source>
</evidence>
<name>A0A6G1WJ59_9HYPH</name>
<feature type="compositionally biased region" description="Basic and acidic residues" evidence="2">
    <location>
        <begin position="88"/>
        <end position="101"/>
    </location>
</feature>
<feature type="region of interest" description="Disordered" evidence="2">
    <location>
        <begin position="61"/>
        <end position="101"/>
    </location>
</feature>
<protein>
    <submittedName>
        <fullName evidence="3">Uncharacterized protein</fullName>
    </submittedName>
</protein>
<organism evidence="3">
    <name type="scientific">Sinorhizobium medicae</name>
    <dbReference type="NCBI Taxonomy" id="110321"/>
    <lineage>
        <taxon>Bacteria</taxon>
        <taxon>Pseudomonadati</taxon>
        <taxon>Pseudomonadota</taxon>
        <taxon>Alphaproteobacteria</taxon>
        <taxon>Hyphomicrobiales</taxon>
        <taxon>Rhizobiaceae</taxon>
        <taxon>Sinorhizobium/Ensifer group</taxon>
        <taxon>Sinorhizobium</taxon>
    </lineage>
</organism>
<evidence type="ECO:0000313" key="3">
    <source>
        <dbReference type="EMBL" id="MQW69790.1"/>
    </source>
</evidence>
<sequence>MTAELARYDAMCRAIDEAYQIDEVKDIRNKALALEVYSRQAKNIEAERRACEIRLRAERKAGELRRQEEKSKGAAAPSVPPQGGRRPPTNDERRKELGISKKQDERWQKLAAVPQEDFEAALAEPGVPTASGIIAKLAEKRSKPMDSAALWLWGRMKDFERHGILADDPDRVWAEMADHMRADMRRLVPRVCEWLNQLEASNAEQGNIGGREAARNSVCRV</sequence>
<keyword evidence="1" id="KW-0175">Coiled coil</keyword>